<evidence type="ECO:0000256" key="1">
    <source>
        <dbReference type="ARBA" id="ARBA00022679"/>
    </source>
</evidence>
<organism evidence="5 6">
    <name type="scientific">Halomonas campaniensis</name>
    <dbReference type="NCBI Taxonomy" id="213554"/>
    <lineage>
        <taxon>Bacteria</taxon>
        <taxon>Pseudomonadati</taxon>
        <taxon>Pseudomonadota</taxon>
        <taxon>Gammaproteobacteria</taxon>
        <taxon>Oceanospirillales</taxon>
        <taxon>Halomonadaceae</taxon>
        <taxon>Halomonas</taxon>
    </lineage>
</organism>
<dbReference type="GO" id="GO:0016747">
    <property type="term" value="F:acyltransferase activity, transferring groups other than amino-acyl groups"/>
    <property type="evidence" value="ECO:0007669"/>
    <property type="project" value="InterPro"/>
</dbReference>
<dbReference type="PANTHER" id="PTHR43792:SF8">
    <property type="entry name" value="[RIBOSOMAL PROTEIN US5]-ALANINE N-ACETYLTRANSFERASE"/>
    <property type="match status" value="1"/>
</dbReference>
<dbReference type="OrthoDB" id="9801656at2"/>
<evidence type="ECO:0000256" key="2">
    <source>
        <dbReference type="ARBA" id="ARBA00023315"/>
    </source>
</evidence>
<dbReference type="Pfam" id="PF13302">
    <property type="entry name" value="Acetyltransf_3"/>
    <property type="match status" value="1"/>
</dbReference>
<dbReference type="EMBL" id="JPUA01000034">
    <property type="protein sequence ID" value="OWV28963.1"/>
    <property type="molecule type" value="Genomic_DNA"/>
</dbReference>
<dbReference type="InterPro" id="IPR000182">
    <property type="entry name" value="GNAT_dom"/>
</dbReference>
<keyword evidence="2" id="KW-0012">Acyltransferase</keyword>
<sequence length="175" mass="18706">MITASERLGLRYYRPGDTPSIFKTYTGDLGSAKYLARQPHNDVAQTESMLKKLSNPSSLASNGTCVWVIEAIRYVAAAGLITVAKDDASMAVHFGIGIPYRGRGFAAEALALTSQHLLATGQAAGVSSFTDVDNAAAQSALVKAGFVLTGRAPSFYQAPLLGGEYRDVYRYQYSI</sequence>
<evidence type="ECO:0000256" key="3">
    <source>
        <dbReference type="ARBA" id="ARBA00038502"/>
    </source>
</evidence>
<keyword evidence="1" id="KW-0808">Transferase</keyword>
<dbReference type="RefSeq" id="WP_088700959.1">
    <property type="nucleotide sequence ID" value="NZ_JPUA01000034.1"/>
</dbReference>
<dbReference type="InterPro" id="IPR016181">
    <property type="entry name" value="Acyl_CoA_acyltransferase"/>
</dbReference>
<dbReference type="PANTHER" id="PTHR43792">
    <property type="entry name" value="GNAT FAMILY, PUTATIVE (AFU_ORTHOLOGUE AFUA_3G00765)-RELATED-RELATED"/>
    <property type="match status" value="1"/>
</dbReference>
<feature type="domain" description="N-acetyltransferase" evidence="4">
    <location>
        <begin position="7"/>
        <end position="147"/>
    </location>
</feature>
<comment type="similarity">
    <text evidence="3">Belongs to the acetyltransferase family. RimJ subfamily.</text>
</comment>
<dbReference type="InterPro" id="IPR051531">
    <property type="entry name" value="N-acetyltransferase"/>
</dbReference>
<dbReference type="Proteomes" id="UP000197334">
    <property type="component" value="Unassembled WGS sequence"/>
</dbReference>
<proteinExistence type="inferred from homology"/>
<evidence type="ECO:0000259" key="4">
    <source>
        <dbReference type="Pfam" id="PF13302"/>
    </source>
</evidence>
<dbReference type="AlphaFoldDB" id="A0A246RXS2"/>
<protein>
    <recommendedName>
        <fullName evidence="4">N-acetyltransferase domain-containing protein</fullName>
    </recommendedName>
</protein>
<evidence type="ECO:0000313" key="6">
    <source>
        <dbReference type="Proteomes" id="UP000197334"/>
    </source>
</evidence>
<accession>A0A246RXS2</accession>
<keyword evidence="6" id="KW-1185">Reference proteome</keyword>
<dbReference type="Gene3D" id="3.40.630.30">
    <property type="match status" value="1"/>
</dbReference>
<comment type="caution">
    <text evidence="5">The sequence shown here is derived from an EMBL/GenBank/DDBJ whole genome shotgun (WGS) entry which is preliminary data.</text>
</comment>
<name>A0A246RXS2_9GAMM</name>
<reference evidence="5 6" key="1">
    <citation type="submission" date="2014-08" db="EMBL/GenBank/DDBJ databases">
        <title>Draft genome sequence of a novel L-asparaginase producing marine bacterium, Halomonas campaniensis.</title>
        <authorList>
            <person name="Sundarakrishnan B."/>
            <person name="Moushumi Priya A."/>
            <person name="Raman G."/>
            <person name="Sakthivel N."/>
            <person name="Park S."/>
            <person name="Jayachandran S."/>
        </authorList>
    </citation>
    <scope>NUCLEOTIDE SEQUENCE [LARGE SCALE GENOMIC DNA]</scope>
    <source>
        <strain evidence="5 6">SK03</strain>
    </source>
</reference>
<gene>
    <name evidence="5" type="ORF">JI62_15115</name>
</gene>
<evidence type="ECO:0000313" key="5">
    <source>
        <dbReference type="EMBL" id="OWV28963.1"/>
    </source>
</evidence>
<dbReference type="SUPFAM" id="SSF55729">
    <property type="entry name" value="Acyl-CoA N-acyltransferases (Nat)"/>
    <property type="match status" value="1"/>
</dbReference>